<keyword evidence="5 12" id="KW-0288">FMN</keyword>
<evidence type="ECO:0000256" key="13">
    <source>
        <dbReference type="PIRSR" id="PIRSR006621-1"/>
    </source>
</evidence>
<dbReference type="EMBL" id="BRXS01000006">
    <property type="protein sequence ID" value="GLC27363.1"/>
    <property type="molecule type" value="Genomic_DNA"/>
</dbReference>
<dbReference type="InterPro" id="IPR001269">
    <property type="entry name" value="DUS_fam"/>
</dbReference>
<keyword evidence="9 12" id="KW-0560">Oxidoreductase</keyword>
<feature type="active site" description="Proton donor" evidence="13">
    <location>
        <position position="103"/>
    </location>
</feature>
<evidence type="ECO:0000256" key="6">
    <source>
        <dbReference type="ARBA" id="ARBA00022694"/>
    </source>
</evidence>
<dbReference type="Pfam" id="PF01207">
    <property type="entry name" value="Dus"/>
    <property type="match status" value="1"/>
</dbReference>
<protein>
    <recommendedName>
        <fullName evidence="12">tRNA-dihydrouridine synthase</fullName>
        <ecNumber evidence="12">1.3.1.-</ecNumber>
    </recommendedName>
</protein>
<evidence type="ECO:0000256" key="4">
    <source>
        <dbReference type="ARBA" id="ARBA00022630"/>
    </source>
</evidence>
<evidence type="ECO:0000313" key="17">
    <source>
        <dbReference type="Proteomes" id="UP001161325"/>
    </source>
</evidence>
<dbReference type="GO" id="GO:0017150">
    <property type="term" value="F:tRNA dihydrouridine synthase activity"/>
    <property type="evidence" value="ECO:0007669"/>
    <property type="project" value="InterPro"/>
</dbReference>
<dbReference type="EC" id="1.3.1.-" evidence="12"/>
<dbReference type="GO" id="GO:0050660">
    <property type="term" value="F:flavin adenine dinucleotide binding"/>
    <property type="evidence" value="ECO:0007669"/>
    <property type="project" value="InterPro"/>
</dbReference>
<evidence type="ECO:0000313" key="16">
    <source>
        <dbReference type="EMBL" id="GLC27363.1"/>
    </source>
</evidence>
<sequence length="357" mass="38991">MPRFPFPVAADVPLYLAPMAGVSESPFRRLCAHHGADVVVTEFLSAEGIRRENEATLDKLRFGPDERPIGVQIFGADPAAMADAAALVTDVFQPEFVDINFGCPVKKVVKRNGGSGCLKDLDLVQAIIRAVSRATHLPVTVKTRSGWSEDTRDPVGIALRMQDAGARAFTLHARTRTQMYTGHARWEEIAAVVEALEIPVIGNGDIKTPEDALRMLRMTNAAGIMIGRGSYGQPWIFDQTKDLLAGRPMRPTPDVETRFAVALDHARMVQEYEADPVGAAIEFRKHLGWYAKGLPNSADLRRKLHTVSSFSEVEGIFRDYVARMQRGDFAETFATPDIGDAAADAGVEEPCCEDAAA</sequence>
<keyword evidence="4 12" id="KW-0285">Flavoprotein</keyword>
<evidence type="ECO:0000256" key="11">
    <source>
        <dbReference type="ARBA" id="ARBA00048802"/>
    </source>
</evidence>
<evidence type="ECO:0000256" key="8">
    <source>
        <dbReference type="ARBA" id="ARBA00022884"/>
    </source>
</evidence>
<comment type="cofactor">
    <cofactor evidence="1 12 14">
        <name>FMN</name>
        <dbReference type="ChEBI" id="CHEBI:58210"/>
    </cofactor>
</comment>
<evidence type="ECO:0000256" key="10">
    <source>
        <dbReference type="ARBA" id="ARBA00048205"/>
    </source>
</evidence>
<evidence type="ECO:0000259" key="15">
    <source>
        <dbReference type="Pfam" id="PF01207"/>
    </source>
</evidence>
<dbReference type="RefSeq" id="WP_284351804.1">
    <property type="nucleotide sequence ID" value="NZ_BRXS01000006.1"/>
</dbReference>
<comment type="catalytic activity">
    <reaction evidence="10">
        <text>a 5,6-dihydrouridine in tRNA + NADP(+) = a uridine in tRNA + NADPH + H(+)</text>
        <dbReference type="Rhea" id="RHEA:23624"/>
        <dbReference type="Rhea" id="RHEA-COMP:13339"/>
        <dbReference type="Rhea" id="RHEA-COMP:13887"/>
        <dbReference type="ChEBI" id="CHEBI:15378"/>
        <dbReference type="ChEBI" id="CHEBI:57783"/>
        <dbReference type="ChEBI" id="CHEBI:58349"/>
        <dbReference type="ChEBI" id="CHEBI:65315"/>
        <dbReference type="ChEBI" id="CHEBI:74443"/>
    </reaction>
</comment>
<evidence type="ECO:0000256" key="14">
    <source>
        <dbReference type="PIRSR" id="PIRSR006621-2"/>
    </source>
</evidence>
<dbReference type="PANTHER" id="PTHR45846">
    <property type="entry name" value="TRNA-DIHYDROURIDINE(47) SYNTHASE [NAD(P)(+)]-LIKE"/>
    <property type="match status" value="1"/>
</dbReference>
<evidence type="ECO:0000256" key="2">
    <source>
        <dbReference type="ARBA" id="ARBA00002790"/>
    </source>
</evidence>
<dbReference type="PIRSF" id="PIRSF006621">
    <property type="entry name" value="Dus"/>
    <property type="match status" value="1"/>
</dbReference>
<comment type="catalytic activity">
    <reaction evidence="11">
        <text>a 5,6-dihydrouridine in tRNA + NAD(+) = a uridine in tRNA + NADH + H(+)</text>
        <dbReference type="Rhea" id="RHEA:54452"/>
        <dbReference type="Rhea" id="RHEA-COMP:13339"/>
        <dbReference type="Rhea" id="RHEA-COMP:13887"/>
        <dbReference type="ChEBI" id="CHEBI:15378"/>
        <dbReference type="ChEBI" id="CHEBI:57540"/>
        <dbReference type="ChEBI" id="CHEBI:57945"/>
        <dbReference type="ChEBI" id="CHEBI:65315"/>
        <dbReference type="ChEBI" id="CHEBI:74443"/>
    </reaction>
</comment>
<feature type="binding site" evidence="14">
    <location>
        <position position="72"/>
    </location>
    <ligand>
        <name>FMN</name>
        <dbReference type="ChEBI" id="CHEBI:58210"/>
    </ligand>
</feature>
<dbReference type="InterPro" id="IPR018517">
    <property type="entry name" value="tRNA_hU_synthase_CS"/>
</dbReference>
<evidence type="ECO:0000256" key="1">
    <source>
        <dbReference type="ARBA" id="ARBA00001917"/>
    </source>
</evidence>
<keyword evidence="14" id="KW-0547">Nucleotide-binding</keyword>
<dbReference type="InterPro" id="IPR013785">
    <property type="entry name" value="Aldolase_TIM"/>
</dbReference>
<dbReference type="InterPro" id="IPR024036">
    <property type="entry name" value="tRNA-dHydroUridine_Synthase_C"/>
</dbReference>
<dbReference type="InterPro" id="IPR004652">
    <property type="entry name" value="DusB-like"/>
</dbReference>
<dbReference type="GO" id="GO:0000049">
    <property type="term" value="F:tRNA binding"/>
    <property type="evidence" value="ECO:0007669"/>
    <property type="project" value="UniProtKB-KW"/>
</dbReference>
<feature type="binding site" evidence="14">
    <location>
        <begin position="227"/>
        <end position="228"/>
    </location>
    <ligand>
        <name>FMN</name>
        <dbReference type="ChEBI" id="CHEBI:58210"/>
    </ligand>
</feature>
<evidence type="ECO:0000256" key="12">
    <source>
        <dbReference type="PIRNR" id="PIRNR006621"/>
    </source>
</evidence>
<keyword evidence="17" id="KW-1185">Reference proteome</keyword>
<dbReference type="InterPro" id="IPR035587">
    <property type="entry name" value="DUS-like_FMN-bd"/>
</dbReference>
<dbReference type="SUPFAM" id="SSF51395">
    <property type="entry name" value="FMN-linked oxidoreductases"/>
    <property type="match status" value="1"/>
</dbReference>
<evidence type="ECO:0000256" key="3">
    <source>
        <dbReference type="ARBA" id="ARBA00022555"/>
    </source>
</evidence>
<keyword evidence="6 12" id="KW-0819">tRNA processing</keyword>
<dbReference type="AlphaFoldDB" id="A0AA37QIA2"/>
<proteinExistence type="inferred from homology"/>
<dbReference type="Gene3D" id="3.20.20.70">
    <property type="entry name" value="Aldolase class I"/>
    <property type="match status" value="1"/>
</dbReference>
<dbReference type="NCBIfam" id="TIGR00737">
    <property type="entry name" value="nifR3_yhdG"/>
    <property type="match status" value="1"/>
</dbReference>
<dbReference type="Proteomes" id="UP001161325">
    <property type="component" value="Unassembled WGS sequence"/>
</dbReference>
<evidence type="ECO:0000256" key="5">
    <source>
        <dbReference type="ARBA" id="ARBA00022643"/>
    </source>
</evidence>
<comment type="function">
    <text evidence="2 12">Catalyzes the synthesis of 5,6-dihydrouridine (D), a modified base found in the D-loop of most tRNAs, via the reduction of the C5-C6 double bond in target uridines.</text>
</comment>
<comment type="caution">
    <text evidence="16">The sequence shown here is derived from an EMBL/GenBank/DDBJ whole genome shotgun (WGS) entry which is preliminary data.</text>
</comment>
<comment type="similarity">
    <text evidence="12">Belongs to the dus family.</text>
</comment>
<dbReference type="CDD" id="cd02801">
    <property type="entry name" value="DUS_like_FMN"/>
    <property type="match status" value="1"/>
</dbReference>
<dbReference type="PANTHER" id="PTHR45846:SF1">
    <property type="entry name" value="TRNA-DIHYDROURIDINE(47) SYNTHASE [NAD(P)(+)]-LIKE"/>
    <property type="match status" value="1"/>
</dbReference>
<dbReference type="Gene3D" id="1.10.1200.80">
    <property type="entry name" value="Putative flavin oxidoreducatase, domain 2"/>
    <property type="match status" value="1"/>
</dbReference>
<evidence type="ECO:0000256" key="9">
    <source>
        <dbReference type="ARBA" id="ARBA00023002"/>
    </source>
</evidence>
<organism evidence="16 17">
    <name type="scientific">Roseisolibacter agri</name>
    <dbReference type="NCBI Taxonomy" id="2014610"/>
    <lineage>
        <taxon>Bacteria</taxon>
        <taxon>Pseudomonadati</taxon>
        <taxon>Gemmatimonadota</taxon>
        <taxon>Gemmatimonadia</taxon>
        <taxon>Gemmatimonadales</taxon>
        <taxon>Gemmatimonadaceae</taxon>
        <taxon>Roseisolibacter</taxon>
    </lineage>
</organism>
<reference evidence="16" key="1">
    <citation type="submission" date="2022-08" db="EMBL/GenBank/DDBJ databases">
        <title>Draft genome sequencing of Roseisolibacter agri AW1220.</title>
        <authorList>
            <person name="Tobiishi Y."/>
            <person name="Tonouchi A."/>
        </authorList>
    </citation>
    <scope>NUCLEOTIDE SEQUENCE</scope>
    <source>
        <strain evidence="16">AW1220</strain>
    </source>
</reference>
<name>A0AA37QIA2_9BACT</name>
<accession>A0AA37QIA2</accession>
<keyword evidence="7" id="KW-0521">NADP</keyword>
<feature type="binding site" evidence="14">
    <location>
        <position position="142"/>
    </location>
    <ligand>
        <name>FMN</name>
        <dbReference type="ChEBI" id="CHEBI:58210"/>
    </ligand>
</feature>
<keyword evidence="8" id="KW-0694">RNA-binding</keyword>
<feature type="binding site" evidence="14">
    <location>
        <begin position="18"/>
        <end position="20"/>
    </location>
    <ligand>
        <name>FMN</name>
        <dbReference type="ChEBI" id="CHEBI:58210"/>
    </ligand>
</feature>
<feature type="domain" description="DUS-like FMN-binding" evidence="15">
    <location>
        <begin position="16"/>
        <end position="313"/>
    </location>
</feature>
<dbReference type="PROSITE" id="PS01136">
    <property type="entry name" value="UPF0034"/>
    <property type="match status" value="1"/>
</dbReference>
<evidence type="ECO:0000256" key="7">
    <source>
        <dbReference type="ARBA" id="ARBA00022857"/>
    </source>
</evidence>
<feature type="binding site" evidence="14">
    <location>
        <position position="172"/>
    </location>
    <ligand>
        <name>FMN</name>
        <dbReference type="ChEBI" id="CHEBI:58210"/>
    </ligand>
</feature>
<gene>
    <name evidence="16" type="ORF">rosag_38760</name>
</gene>
<keyword evidence="3" id="KW-0820">tRNA-binding</keyword>